<proteinExistence type="inferred from homology"/>
<keyword evidence="5 14" id="KW-0820">tRNA-binding</keyword>
<dbReference type="PRINTS" id="PR01041">
    <property type="entry name" value="TRNASYNTHMET"/>
</dbReference>
<dbReference type="FunFam" id="2.40.50.140:FF:000047">
    <property type="entry name" value="tyrosine--tRNA ligase, cytoplasmic isoform X2"/>
    <property type="match status" value="1"/>
</dbReference>
<evidence type="ECO:0000256" key="2">
    <source>
        <dbReference type="ARBA" id="ARBA00005594"/>
    </source>
</evidence>
<dbReference type="GO" id="GO:0009791">
    <property type="term" value="P:post-embryonic development"/>
    <property type="evidence" value="ECO:0007669"/>
    <property type="project" value="UniProtKB-ARBA"/>
</dbReference>
<evidence type="ECO:0000313" key="18">
    <source>
        <dbReference type="EMBL" id="GFR44727.1"/>
    </source>
</evidence>
<dbReference type="FunFam" id="2.20.28.20:FF:000001">
    <property type="entry name" value="Methionine--tRNA ligase"/>
    <property type="match status" value="1"/>
</dbReference>
<dbReference type="GO" id="GO:0004825">
    <property type="term" value="F:methionine-tRNA ligase activity"/>
    <property type="evidence" value="ECO:0007669"/>
    <property type="project" value="UniProtKB-EC"/>
</dbReference>
<dbReference type="SUPFAM" id="SSF50249">
    <property type="entry name" value="Nucleic acid-binding proteins"/>
    <property type="match status" value="1"/>
</dbReference>
<keyword evidence="10 15" id="KW-0648">Protein biosynthesis</keyword>
<evidence type="ECO:0000259" key="17">
    <source>
        <dbReference type="PROSITE" id="PS50886"/>
    </source>
</evidence>
<evidence type="ECO:0000256" key="12">
    <source>
        <dbReference type="ARBA" id="ARBA00030904"/>
    </source>
</evidence>
<comment type="similarity">
    <text evidence="2 15">Belongs to the class-I aminoacyl-tRNA synthetase family.</text>
</comment>
<dbReference type="InterPro" id="IPR033911">
    <property type="entry name" value="MetRS_core"/>
</dbReference>
<organism evidence="18 19">
    <name type="scientific">Astrephomene gubernaculifera</name>
    <dbReference type="NCBI Taxonomy" id="47775"/>
    <lineage>
        <taxon>Eukaryota</taxon>
        <taxon>Viridiplantae</taxon>
        <taxon>Chlorophyta</taxon>
        <taxon>core chlorophytes</taxon>
        <taxon>Chlorophyceae</taxon>
        <taxon>CS clade</taxon>
        <taxon>Chlamydomonadales</taxon>
        <taxon>Astrephomenaceae</taxon>
        <taxon>Astrephomene</taxon>
    </lineage>
</organism>
<evidence type="ECO:0000256" key="15">
    <source>
        <dbReference type="RuleBase" id="RU363039"/>
    </source>
</evidence>
<evidence type="ECO:0000256" key="16">
    <source>
        <dbReference type="SAM" id="MobiDB-lite"/>
    </source>
</evidence>
<keyword evidence="11 15" id="KW-0030">Aminoacyl-tRNA synthetase</keyword>
<dbReference type="InterPro" id="IPR009080">
    <property type="entry name" value="tRNAsynth_Ia_anticodon-bd"/>
</dbReference>
<keyword evidence="8 15" id="KW-0067">ATP-binding</keyword>
<dbReference type="NCBIfam" id="TIGR00398">
    <property type="entry name" value="metG"/>
    <property type="match status" value="1"/>
</dbReference>
<keyword evidence="9 14" id="KW-0694">RNA-binding</keyword>
<dbReference type="InterPro" id="IPR041872">
    <property type="entry name" value="Anticodon_Met"/>
</dbReference>
<evidence type="ECO:0000256" key="9">
    <source>
        <dbReference type="ARBA" id="ARBA00022884"/>
    </source>
</evidence>
<evidence type="ECO:0000256" key="4">
    <source>
        <dbReference type="ARBA" id="ARBA00022490"/>
    </source>
</evidence>
<feature type="domain" description="TRNA-binding" evidence="17">
    <location>
        <begin position="901"/>
        <end position="1005"/>
    </location>
</feature>
<comment type="catalytic activity">
    <reaction evidence="13">
        <text>tRNA(Met) + L-methionine + ATP = L-methionyl-tRNA(Met) + AMP + diphosphate</text>
        <dbReference type="Rhea" id="RHEA:13481"/>
        <dbReference type="Rhea" id="RHEA-COMP:9667"/>
        <dbReference type="Rhea" id="RHEA-COMP:9698"/>
        <dbReference type="ChEBI" id="CHEBI:30616"/>
        <dbReference type="ChEBI" id="CHEBI:33019"/>
        <dbReference type="ChEBI" id="CHEBI:57844"/>
        <dbReference type="ChEBI" id="CHEBI:78442"/>
        <dbReference type="ChEBI" id="CHEBI:78530"/>
        <dbReference type="ChEBI" id="CHEBI:456215"/>
        <dbReference type="EC" id="6.1.1.10"/>
    </reaction>
</comment>
<dbReference type="InterPro" id="IPR015413">
    <property type="entry name" value="Methionyl/Leucyl_tRNA_Synth"/>
</dbReference>
<sequence length="1067" mass="112752">VVVSLPCVCFSVAMATIHARTGDVQALKVCAAAQLFKADVTFSAVQSVKDVASKGSNPFGTNTILLVAPAVQLSEPCAAAAYLAGGSSSLPLSTLQWLEWSESCLRPATLLGEGEALAAALQHLEAALAAGQLNSGSAGLAEVAVFATLLPLALRHKLPAALDAFCATLAKNDAVQTAAAAVGATLPSPADGPVDEAAAANPTLAVFDADAVAYAAAVPKRPIPGRRNILITSALPYVNNVPHLGNIIGCVLSADCYARFCRARGHNCIYVCGTDEYGTATETKALEEGLTCQQICDKYHAIHADIYRWFDIAFDRFGRTPTRAQTAIAQDIFKTLQSRGQLVQQEMQQLYSEAAGKFLADRFVYGTCPKCGYDDARGDQCDGCGNLLNPTELINPRCKLTGTTPVLRSTRHVFLDLPQLSPALQDYITSTSQQGGWSANCVQLTNAWMRDGLKLRCITRDLKWGTPVPLEGFEDKVFYVWFDAPIGYISITAGYTPDWEAWWKNPQDVELVQFMGKDNVPFHTVIFPATLLGTQQPWTMMRSISVTEYLNYEGGKFSKSRGTGVFGNQAQDTGIPVEVWRYYLLANRPEQADTDFKWADLAAKNNSELLANLGNFVNRALMFVSKFFEGRVPGATEAGREAAEELGKVVGPKVAEYVAAMERIKIKEGIRLVMSVSADGNKFLQDTKPWVAVKEDKDKCATLVATSVGLVRLLAALMAPYMPSLAAKILIQMALPYESSVALTEELLAGSYLPYSLVPAGHVLGTPGPLISQITEEQIEALRAKFGGNQAADEAAAAAAAAKPAAAAKGKGGAAAAGAAAGDKKGKPAAAAGEKKAAAAAAGADKKADGAAAAADKKKAAGDKAEKKAADGAEGKKAPAAGEKKKAAAAPAAAADEGPVDVSRLDVRVGRIVKAWKHPDADSLYVEEVDVGEEKPRQVVSGLVRFIPSASDLEGRRVVLICNLKPAAMRGVQSQAMVLAATSQDGSKLELLEPPADAPLGERVTWPGYGGEGRTPDEQLNPKKKIFETVQPDFSTDASCVATYRGAPFTTSAGPVRVASIVGASIK</sequence>
<comment type="caution">
    <text evidence="18">The sequence shown here is derived from an EMBL/GenBank/DDBJ whole genome shotgun (WGS) entry which is preliminary data.</text>
</comment>
<evidence type="ECO:0000256" key="13">
    <source>
        <dbReference type="ARBA" id="ARBA00047364"/>
    </source>
</evidence>
<dbReference type="GO" id="GO:0005524">
    <property type="term" value="F:ATP binding"/>
    <property type="evidence" value="ECO:0007669"/>
    <property type="project" value="UniProtKB-KW"/>
</dbReference>
<dbReference type="InterPro" id="IPR014729">
    <property type="entry name" value="Rossmann-like_a/b/a_fold"/>
</dbReference>
<dbReference type="InterPro" id="IPR002547">
    <property type="entry name" value="tRNA-bd_dom"/>
</dbReference>
<evidence type="ECO:0000256" key="6">
    <source>
        <dbReference type="ARBA" id="ARBA00022598"/>
    </source>
</evidence>
<dbReference type="AlphaFoldDB" id="A0AAD3DQD7"/>
<keyword evidence="4" id="KW-0963">Cytoplasm</keyword>
<dbReference type="SUPFAM" id="SSF52374">
    <property type="entry name" value="Nucleotidylyl transferase"/>
    <property type="match status" value="1"/>
</dbReference>
<keyword evidence="19" id="KW-1185">Reference proteome</keyword>
<evidence type="ECO:0000256" key="11">
    <source>
        <dbReference type="ARBA" id="ARBA00023146"/>
    </source>
</evidence>
<evidence type="ECO:0000256" key="8">
    <source>
        <dbReference type="ARBA" id="ARBA00022840"/>
    </source>
</evidence>
<dbReference type="GO" id="GO:0017101">
    <property type="term" value="C:aminoacyl-tRNA synthetase multienzyme complex"/>
    <property type="evidence" value="ECO:0007669"/>
    <property type="project" value="TreeGrafter"/>
</dbReference>
<dbReference type="PANTHER" id="PTHR45765">
    <property type="entry name" value="METHIONINE--TRNA LIGASE"/>
    <property type="match status" value="1"/>
</dbReference>
<evidence type="ECO:0000256" key="1">
    <source>
        <dbReference type="ARBA" id="ARBA00004496"/>
    </source>
</evidence>
<dbReference type="CDD" id="cd07957">
    <property type="entry name" value="Anticodon_Ia_Met"/>
    <property type="match status" value="1"/>
</dbReference>
<protein>
    <recommendedName>
        <fullName evidence="3">methionine--tRNA ligase</fullName>
        <ecNumber evidence="3">6.1.1.10</ecNumber>
    </recommendedName>
    <alternativeName>
        <fullName evidence="12">Methionyl-tRNA synthetase</fullName>
    </alternativeName>
</protein>
<keyword evidence="6 15" id="KW-0436">Ligase</keyword>
<reference evidence="18 19" key="1">
    <citation type="journal article" date="2021" name="Sci. Rep.">
        <title>Genome sequencing of the multicellular alga Astrephomene provides insights into convergent evolution of germ-soma differentiation.</title>
        <authorList>
            <person name="Yamashita S."/>
            <person name="Yamamoto K."/>
            <person name="Matsuzaki R."/>
            <person name="Suzuki S."/>
            <person name="Yamaguchi H."/>
            <person name="Hirooka S."/>
            <person name="Minakuchi Y."/>
            <person name="Miyagishima S."/>
            <person name="Kawachi M."/>
            <person name="Toyoda A."/>
            <person name="Nozaki H."/>
        </authorList>
    </citation>
    <scope>NUCLEOTIDE SEQUENCE [LARGE SCALE GENOMIC DNA]</scope>
    <source>
        <strain evidence="18 19">NIES-4017</strain>
    </source>
</reference>
<dbReference type="InterPro" id="IPR012340">
    <property type="entry name" value="NA-bd_OB-fold"/>
</dbReference>
<dbReference type="PROSITE" id="PS00178">
    <property type="entry name" value="AA_TRNA_LIGASE_I"/>
    <property type="match status" value="1"/>
</dbReference>
<dbReference type="Gene3D" id="2.20.28.20">
    <property type="entry name" value="Methionyl-tRNA synthetase, Zn-domain"/>
    <property type="match status" value="1"/>
</dbReference>
<evidence type="ECO:0000313" key="19">
    <source>
        <dbReference type="Proteomes" id="UP001054857"/>
    </source>
</evidence>
<dbReference type="GO" id="GO:0006431">
    <property type="term" value="P:methionyl-tRNA aminoacylation"/>
    <property type="evidence" value="ECO:0007669"/>
    <property type="project" value="InterPro"/>
</dbReference>
<feature type="non-terminal residue" evidence="18">
    <location>
        <position position="1067"/>
    </location>
</feature>
<evidence type="ECO:0000256" key="10">
    <source>
        <dbReference type="ARBA" id="ARBA00022917"/>
    </source>
</evidence>
<dbReference type="CDD" id="cd00814">
    <property type="entry name" value="MetRS_core"/>
    <property type="match status" value="1"/>
</dbReference>
<evidence type="ECO:0000256" key="7">
    <source>
        <dbReference type="ARBA" id="ARBA00022741"/>
    </source>
</evidence>
<dbReference type="HAMAP" id="MF_00098">
    <property type="entry name" value="Met_tRNA_synth_type1"/>
    <property type="match status" value="1"/>
</dbReference>
<dbReference type="Gene3D" id="1.10.730.10">
    <property type="entry name" value="Isoleucyl-tRNA Synthetase, Domain 1"/>
    <property type="match status" value="1"/>
</dbReference>
<keyword evidence="7 15" id="KW-0547">Nucleotide-binding</keyword>
<dbReference type="Proteomes" id="UP001054857">
    <property type="component" value="Unassembled WGS sequence"/>
</dbReference>
<dbReference type="EC" id="6.1.1.10" evidence="3"/>
<dbReference type="SUPFAM" id="SSF47323">
    <property type="entry name" value="Anticodon-binding domain of a subclass of class I aminoacyl-tRNA synthetases"/>
    <property type="match status" value="1"/>
</dbReference>
<dbReference type="PROSITE" id="PS50886">
    <property type="entry name" value="TRBD"/>
    <property type="match status" value="1"/>
</dbReference>
<gene>
    <name evidence="18" type="ORF">Agub_g6053</name>
</gene>
<dbReference type="CDD" id="cd02799">
    <property type="entry name" value="tRNA_bind_EMAP-II_like"/>
    <property type="match status" value="1"/>
</dbReference>
<evidence type="ECO:0000256" key="5">
    <source>
        <dbReference type="ARBA" id="ARBA00022555"/>
    </source>
</evidence>
<dbReference type="Pfam" id="PF01588">
    <property type="entry name" value="tRNA_bind"/>
    <property type="match status" value="1"/>
</dbReference>
<dbReference type="InterPro" id="IPR001412">
    <property type="entry name" value="aa-tRNA-synth_I_CS"/>
</dbReference>
<feature type="compositionally biased region" description="Low complexity" evidence="16">
    <location>
        <begin position="888"/>
        <end position="897"/>
    </location>
</feature>
<name>A0AAD3DQD7_9CHLO</name>
<dbReference type="NCBIfam" id="NF001100">
    <property type="entry name" value="PRK00133.1"/>
    <property type="match status" value="1"/>
</dbReference>
<evidence type="ECO:0000256" key="14">
    <source>
        <dbReference type="PROSITE-ProRule" id="PRU00209"/>
    </source>
</evidence>
<accession>A0AAD3DQD7</accession>
<dbReference type="Pfam" id="PF09334">
    <property type="entry name" value="tRNA-synt_1g"/>
    <property type="match status" value="1"/>
</dbReference>
<evidence type="ECO:0000256" key="3">
    <source>
        <dbReference type="ARBA" id="ARBA00012838"/>
    </source>
</evidence>
<dbReference type="InterPro" id="IPR023458">
    <property type="entry name" value="Met-tRNA_ligase_1"/>
</dbReference>
<dbReference type="GO" id="GO:0048608">
    <property type="term" value="P:reproductive structure development"/>
    <property type="evidence" value="ECO:0007669"/>
    <property type="project" value="UniProtKB-ARBA"/>
</dbReference>
<feature type="compositionally biased region" description="Basic and acidic residues" evidence="16">
    <location>
        <begin position="857"/>
        <end position="886"/>
    </location>
</feature>
<dbReference type="Gene3D" id="3.40.50.620">
    <property type="entry name" value="HUPs"/>
    <property type="match status" value="1"/>
</dbReference>
<dbReference type="SUPFAM" id="SSF57770">
    <property type="entry name" value="Methionyl-tRNA synthetase (MetRS), Zn-domain"/>
    <property type="match status" value="1"/>
</dbReference>
<feature type="region of interest" description="Disordered" evidence="16">
    <location>
        <begin position="857"/>
        <end position="899"/>
    </location>
</feature>
<dbReference type="Pfam" id="PF19303">
    <property type="entry name" value="Anticodon_3"/>
    <property type="match status" value="1"/>
</dbReference>
<dbReference type="EMBL" id="BMAR01000008">
    <property type="protein sequence ID" value="GFR44727.1"/>
    <property type="molecule type" value="Genomic_DNA"/>
</dbReference>
<dbReference type="GO" id="GO:0005829">
    <property type="term" value="C:cytosol"/>
    <property type="evidence" value="ECO:0007669"/>
    <property type="project" value="TreeGrafter"/>
</dbReference>
<dbReference type="InterPro" id="IPR014758">
    <property type="entry name" value="Met-tRNA_synth"/>
</dbReference>
<dbReference type="InterPro" id="IPR029038">
    <property type="entry name" value="MetRS_Zn"/>
</dbReference>
<dbReference type="PANTHER" id="PTHR45765:SF1">
    <property type="entry name" value="METHIONINE--TRNA LIGASE, CYTOPLASMIC"/>
    <property type="match status" value="1"/>
</dbReference>
<comment type="subcellular location">
    <subcellularLocation>
        <location evidence="1">Cytoplasm</location>
    </subcellularLocation>
</comment>
<dbReference type="Gene3D" id="2.40.50.140">
    <property type="entry name" value="Nucleic acid-binding proteins"/>
    <property type="match status" value="1"/>
</dbReference>
<dbReference type="GO" id="GO:0000049">
    <property type="term" value="F:tRNA binding"/>
    <property type="evidence" value="ECO:0007669"/>
    <property type="project" value="UniProtKB-UniRule"/>
</dbReference>